<dbReference type="SUPFAM" id="SSF53187">
    <property type="entry name" value="Zn-dependent exopeptidases"/>
    <property type="match status" value="1"/>
</dbReference>
<dbReference type="Pfam" id="PF24827">
    <property type="entry name" value="AstE_AspA_cat"/>
    <property type="match status" value="1"/>
</dbReference>
<evidence type="ECO:0000256" key="4">
    <source>
        <dbReference type="ARBA" id="ARBA00022833"/>
    </source>
</evidence>
<dbReference type="OrthoDB" id="9782876at2"/>
<reference evidence="6 7" key="1">
    <citation type="journal article" date="2019" name="Microorganisms">
        <title>Genome Insights into the Novel Species Microvirga brassicacearum, a Rapeseed Endophyte with Biotechnological Potential.</title>
        <authorList>
            <person name="Jimenez-Gomez A."/>
            <person name="Saati-Santamaria Z."/>
            <person name="Igual J.M."/>
            <person name="Rivas R."/>
            <person name="Mateos P.F."/>
            <person name="Garcia-Fraile P."/>
        </authorList>
    </citation>
    <scope>NUCLEOTIDE SEQUENCE [LARGE SCALE GENOMIC DNA]</scope>
    <source>
        <strain evidence="6 7">CDVBN77</strain>
    </source>
</reference>
<keyword evidence="2" id="KW-0479">Metal-binding</keyword>
<sequence length="311" mass="33296">MMKTLPPIRTGEARIEQGYIQPIDGVEIPFGIIEGAEPGPCLLVTAGVHGSEFCSVEAAIRLLQMRPEQIKGTLVVLPILNVQGFRRRSIYVMPEDGKNLNRMFPGKPDGTTSERLANWLVTSVYPQADAYLDLHGGDLDESLAPFTIFPSGCEKSKALATAFGIPVAIAAGGEGYTINAAHRVGVPSILPEVSGNGLWGEETVGQMIAGIERVMHTLGMISGPVKPAPQAMPKFVTMWVPSAPCDGLWYARKELSEPVVAGEILGEIKDVFGKVLASVRSEKEGFILYRLTSLSVNKGEALLGVGTLLVD</sequence>
<keyword evidence="7" id="KW-1185">Reference proteome</keyword>
<dbReference type="Proteomes" id="UP000325684">
    <property type="component" value="Unassembled WGS sequence"/>
</dbReference>
<dbReference type="GO" id="GO:0016811">
    <property type="term" value="F:hydrolase activity, acting on carbon-nitrogen (but not peptide) bonds, in linear amides"/>
    <property type="evidence" value="ECO:0007669"/>
    <property type="project" value="InterPro"/>
</dbReference>
<evidence type="ECO:0000313" key="6">
    <source>
        <dbReference type="EMBL" id="KAB0264444.1"/>
    </source>
</evidence>
<evidence type="ECO:0000313" key="7">
    <source>
        <dbReference type="Proteomes" id="UP000325684"/>
    </source>
</evidence>
<dbReference type="EMBL" id="VCMV01000071">
    <property type="protein sequence ID" value="KAB0264444.1"/>
    <property type="molecule type" value="Genomic_DNA"/>
</dbReference>
<dbReference type="RefSeq" id="WP_150949174.1">
    <property type="nucleotide sequence ID" value="NZ_VCMV01000071.1"/>
</dbReference>
<proteinExistence type="predicted"/>
<dbReference type="InterPro" id="IPR043795">
    <property type="entry name" value="N-alpha-Ac-DABA-like"/>
</dbReference>
<dbReference type="CDD" id="cd18174">
    <property type="entry name" value="M14_ASTE_ASPA_like"/>
    <property type="match status" value="1"/>
</dbReference>
<evidence type="ECO:0000259" key="5">
    <source>
        <dbReference type="Pfam" id="PF24827"/>
    </source>
</evidence>
<keyword evidence="4" id="KW-0862">Zinc</keyword>
<dbReference type="GO" id="GO:0016788">
    <property type="term" value="F:hydrolase activity, acting on ester bonds"/>
    <property type="evidence" value="ECO:0007669"/>
    <property type="project" value="InterPro"/>
</dbReference>
<protein>
    <submittedName>
        <fullName evidence="6">Succinylglutamate desuccinylase</fullName>
    </submittedName>
</protein>
<accession>A0A5N3P3Z9</accession>
<keyword evidence="3" id="KW-0378">Hydrolase</keyword>
<dbReference type="InterPro" id="IPR055438">
    <property type="entry name" value="AstE_AspA_cat"/>
</dbReference>
<dbReference type="PIRSF" id="PIRSF039012">
    <property type="entry name" value="ASP"/>
    <property type="match status" value="1"/>
</dbReference>
<name>A0A5N3P3Z9_9HYPH</name>
<comment type="caution">
    <text evidence="6">The sequence shown here is derived from an EMBL/GenBank/DDBJ whole genome shotgun (WGS) entry which is preliminary data.</text>
</comment>
<evidence type="ECO:0000256" key="2">
    <source>
        <dbReference type="ARBA" id="ARBA00022723"/>
    </source>
</evidence>
<dbReference type="InterPro" id="IPR053138">
    <property type="entry name" value="N-alpha-Ac-DABA_deacetylase"/>
</dbReference>
<gene>
    <name evidence="6" type="ORF">FEZ63_22685</name>
</gene>
<dbReference type="GO" id="GO:0046872">
    <property type="term" value="F:metal ion binding"/>
    <property type="evidence" value="ECO:0007669"/>
    <property type="project" value="UniProtKB-KW"/>
</dbReference>
<comment type="cofactor">
    <cofactor evidence="1">
        <name>Zn(2+)</name>
        <dbReference type="ChEBI" id="CHEBI:29105"/>
    </cofactor>
</comment>
<dbReference type="AlphaFoldDB" id="A0A5N3P3Z9"/>
<evidence type="ECO:0000256" key="3">
    <source>
        <dbReference type="ARBA" id="ARBA00022801"/>
    </source>
</evidence>
<organism evidence="6 7">
    <name type="scientific">Microvirga brassicacearum</name>
    <dbReference type="NCBI Taxonomy" id="2580413"/>
    <lineage>
        <taxon>Bacteria</taxon>
        <taxon>Pseudomonadati</taxon>
        <taxon>Pseudomonadota</taxon>
        <taxon>Alphaproteobacteria</taxon>
        <taxon>Hyphomicrobiales</taxon>
        <taxon>Methylobacteriaceae</taxon>
        <taxon>Microvirga</taxon>
    </lineage>
</organism>
<evidence type="ECO:0000256" key="1">
    <source>
        <dbReference type="ARBA" id="ARBA00001947"/>
    </source>
</evidence>
<dbReference type="PANTHER" id="PTHR37326:SF1">
    <property type="entry name" value="BLL3975 PROTEIN"/>
    <property type="match status" value="1"/>
</dbReference>
<feature type="domain" description="Succinylglutamate desuccinylase/Aspartoacylase catalytic" evidence="5">
    <location>
        <begin position="38"/>
        <end position="216"/>
    </location>
</feature>
<dbReference type="Gene3D" id="3.40.630.10">
    <property type="entry name" value="Zn peptidases"/>
    <property type="match status" value="1"/>
</dbReference>
<dbReference type="PANTHER" id="PTHR37326">
    <property type="entry name" value="BLL3975 PROTEIN"/>
    <property type="match status" value="1"/>
</dbReference>